<dbReference type="PANTHER" id="PTHR34475:SF1">
    <property type="entry name" value="CYTOSKELETON PROTEIN RODZ"/>
    <property type="match status" value="1"/>
</dbReference>
<dbReference type="RefSeq" id="WP_041110423.1">
    <property type="nucleotide sequence ID" value="NZ_CP004373.1"/>
</dbReference>
<accession>A0A067Z0I7</accession>
<dbReference type="AlphaFoldDB" id="A0A067Z0I7"/>
<feature type="region of interest" description="Disordered" evidence="1">
    <location>
        <begin position="1"/>
        <end position="20"/>
    </location>
</feature>
<keyword evidence="2" id="KW-0472">Membrane</keyword>
<proteinExistence type="predicted"/>
<dbReference type="Pfam" id="PF13464">
    <property type="entry name" value="RodZ_C"/>
    <property type="match status" value="1"/>
</dbReference>
<name>A0A067Z0I7_GLUOY</name>
<dbReference type="PANTHER" id="PTHR34475">
    <property type="match status" value="1"/>
</dbReference>
<feature type="compositionally biased region" description="Polar residues" evidence="1">
    <location>
        <begin position="1"/>
        <end position="19"/>
    </location>
</feature>
<dbReference type="GO" id="GO:0003677">
    <property type="term" value="F:DNA binding"/>
    <property type="evidence" value="ECO:0007669"/>
    <property type="project" value="InterPro"/>
</dbReference>
<organism evidence="4 5">
    <name type="scientific">Gluconobacter oxydans DSM 3504</name>
    <dbReference type="NCBI Taxonomy" id="1288313"/>
    <lineage>
        <taxon>Bacteria</taxon>
        <taxon>Pseudomonadati</taxon>
        <taxon>Pseudomonadota</taxon>
        <taxon>Alphaproteobacteria</taxon>
        <taxon>Acetobacterales</taxon>
        <taxon>Acetobacteraceae</taxon>
        <taxon>Gluconobacter</taxon>
    </lineage>
</organism>
<feature type="compositionally biased region" description="Low complexity" evidence="1">
    <location>
        <begin position="181"/>
        <end position="238"/>
    </location>
</feature>
<dbReference type="HOGENOM" id="CLU_047530_6_0_5"/>
<evidence type="ECO:0000313" key="5">
    <source>
        <dbReference type="Proteomes" id="UP000031656"/>
    </source>
</evidence>
<protein>
    <submittedName>
        <fullName evidence="4">Putative DUF4115 family protein</fullName>
    </submittedName>
</protein>
<sequence length="430" mass="44308">MSPPSSNRPFSQPSDQPSVGTVLRARREELGWRLEDVAEWLRIRPKLLAALEADDLSKLPGVAYAVGFLRTYAHAMQLDADALVERFRRDTRGAVTRKPELVFPQPEGDRGLPVGVLVGAGLVVVVAAYVGWYRFTEHDNPAQRQVPAVAELMPGAATPAMTSPQVASVMPGRAPTPEPQAPVTASSVPAAPAPAAAPTQNAPAAAPTQNAPAPDVPAAPSVVQPTPSTVVPSVASPASDDDSETPPAGEAPPSQQTGAIGQPATDLPPAVPEGAVVLRALAPVWTQVRDRDGHVLMSRVMQPGESWQGDPAGAPFRMSFGNAGGIVLTTAGATSAPLGKEGQVRRNVEVTADAIRSGAFGSGIALPVQPNAPVPVPGATAAPLAVAPAPPRAPPVSVPRKAPVASEVSADDLNARQLEHQPLEQSSPSH</sequence>
<reference evidence="4 5" key="1">
    <citation type="journal article" date="2015" name="Appl. Microbiol. Biotechnol.">
        <title>The consequence of an additional NADH dehydrogenase paralog on the growth of Gluconobacter oxydans DSM3504.</title>
        <authorList>
            <person name="Kostner D."/>
            <person name="Luchterhand B."/>
            <person name="Junker A."/>
            <person name="Volland S."/>
            <person name="Daniel R."/>
            <person name="Buchs J."/>
            <person name="Liebl W."/>
            <person name="Ehrenreich A."/>
        </authorList>
    </citation>
    <scope>NUCLEOTIDE SEQUENCE [LARGE SCALE GENOMIC DNA]</scope>
    <source>
        <strain evidence="4">DSM 3504</strain>
    </source>
</reference>
<keyword evidence="2" id="KW-1133">Transmembrane helix</keyword>
<dbReference type="InterPro" id="IPR010982">
    <property type="entry name" value="Lambda_DNA-bd_dom_sf"/>
</dbReference>
<dbReference type="Gene3D" id="1.10.260.40">
    <property type="entry name" value="lambda repressor-like DNA-binding domains"/>
    <property type="match status" value="1"/>
</dbReference>
<dbReference type="GeneID" id="56904287"/>
<dbReference type="EMBL" id="CP004373">
    <property type="protein sequence ID" value="AHK69971.1"/>
    <property type="molecule type" value="Genomic_DNA"/>
</dbReference>
<feature type="region of interest" description="Disordered" evidence="1">
    <location>
        <begin position="162"/>
        <end position="270"/>
    </location>
</feature>
<evidence type="ECO:0000313" key="4">
    <source>
        <dbReference type="EMBL" id="AHK69971.1"/>
    </source>
</evidence>
<dbReference type="InterPro" id="IPR050400">
    <property type="entry name" value="Bact_Cytoskel_RodZ"/>
</dbReference>
<dbReference type="Proteomes" id="UP000031656">
    <property type="component" value="Chromosome"/>
</dbReference>
<feature type="compositionally biased region" description="Basic and acidic residues" evidence="1">
    <location>
        <begin position="413"/>
        <end position="422"/>
    </location>
</feature>
<evidence type="ECO:0000256" key="2">
    <source>
        <dbReference type="SAM" id="Phobius"/>
    </source>
</evidence>
<dbReference type="Pfam" id="PF13413">
    <property type="entry name" value="HTH_25"/>
    <property type="match status" value="1"/>
</dbReference>
<feature type="domain" description="Cytoskeleton protein RodZ-like C-terminal" evidence="3">
    <location>
        <begin position="277"/>
        <end position="346"/>
    </location>
</feature>
<keyword evidence="2" id="KW-0812">Transmembrane</keyword>
<feature type="compositionally biased region" description="Pro residues" evidence="1">
    <location>
        <begin position="388"/>
        <end position="397"/>
    </location>
</feature>
<dbReference type="InterPro" id="IPR025194">
    <property type="entry name" value="RodZ-like_C"/>
</dbReference>
<feature type="transmembrane region" description="Helical" evidence="2">
    <location>
        <begin position="114"/>
        <end position="135"/>
    </location>
</feature>
<dbReference type="KEGG" id="goy:GLS_c00370"/>
<evidence type="ECO:0000256" key="1">
    <source>
        <dbReference type="SAM" id="MobiDB-lite"/>
    </source>
</evidence>
<evidence type="ECO:0000259" key="3">
    <source>
        <dbReference type="Pfam" id="PF13464"/>
    </source>
</evidence>
<gene>
    <name evidence="4" type="ORF">GLS_c00370</name>
</gene>
<feature type="region of interest" description="Disordered" evidence="1">
    <location>
        <begin position="382"/>
        <end position="430"/>
    </location>
</feature>